<evidence type="ECO:0000313" key="3">
    <source>
        <dbReference type="Proteomes" id="UP001612915"/>
    </source>
</evidence>
<evidence type="ECO:0000256" key="1">
    <source>
        <dbReference type="SAM" id="Phobius"/>
    </source>
</evidence>
<dbReference type="RefSeq" id="WP_398275252.1">
    <property type="nucleotide sequence ID" value="NZ_JBITLV010000001.1"/>
</dbReference>
<name>A0ABW8AIF8_9ACTN</name>
<feature type="transmembrane region" description="Helical" evidence="1">
    <location>
        <begin position="12"/>
        <end position="30"/>
    </location>
</feature>
<proteinExistence type="predicted"/>
<keyword evidence="1" id="KW-0812">Transmembrane</keyword>
<keyword evidence="3" id="KW-1185">Reference proteome</keyword>
<organism evidence="2 3">
    <name type="scientific">Spongisporangium articulatum</name>
    <dbReference type="NCBI Taxonomy" id="3362603"/>
    <lineage>
        <taxon>Bacteria</taxon>
        <taxon>Bacillati</taxon>
        <taxon>Actinomycetota</taxon>
        <taxon>Actinomycetes</taxon>
        <taxon>Kineosporiales</taxon>
        <taxon>Kineosporiaceae</taxon>
        <taxon>Spongisporangium</taxon>
    </lineage>
</organism>
<keyword evidence="1" id="KW-1133">Transmembrane helix</keyword>
<evidence type="ECO:0000313" key="2">
    <source>
        <dbReference type="EMBL" id="MFI7586136.1"/>
    </source>
</evidence>
<keyword evidence="1" id="KW-0472">Membrane</keyword>
<dbReference type="Proteomes" id="UP001612915">
    <property type="component" value="Unassembled WGS sequence"/>
</dbReference>
<comment type="caution">
    <text evidence="2">The sequence shown here is derived from an EMBL/GenBank/DDBJ whole genome shotgun (WGS) entry which is preliminary data.</text>
</comment>
<feature type="transmembrane region" description="Helical" evidence="1">
    <location>
        <begin position="42"/>
        <end position="60"/>
    </location>
</feature>
<sequence>MSRALTYRRWQYAVFAAVSVVATVAGWFWFVGDLVGHRWSEAVGVGILACVGTGGVILRFRHGPELLRRYAEAERNPHESAGEND</sequence>
<gene>
    <name evidence="2" type="ORF">ACIB24_03565</name>
</gene>
<dbReference type="EMBL" id="JBITLV010000001">
    <property type="protein sequence ID" value="MFI7586136.1"/>
    <property type="molecule type" value="Genomic_DNA"/>
</dbReference>
<accession>A0ABW8AIF8</accession>
<protein>
    <submittedName>
        <fullName evidence="2">Uncharacterized protein</fullName>
    </submittedName>
</protein>
<reference evidence="2 3" key="1">
    <citation type="submission" date="2024-10" db="EMBL/GenBank/DDBJ databases">
        <title>The Natural Products Discovery Center: Release of the First 8490 Sequenced Strains for Exploring Actinobacteria Biosynthetic Diversity.</title>
        <authorList>
            <person name="Kalkreuter E."/>
            <person name="Kautsar S.A."/>
            <person name="Yang D."/>
            <person name="Bader C.D."/>
            <person name="Teijaro C.N."/>
            <person name="Fluegel L."/>
            <person name="Davis C.M."/>
            <person name="Simpson J.R."/>
            <person name="Lauterbach L."/>
            <person name="Steele A.D."/>
            <person name="Gui C."/>
            <person name="Meng S."/>
            <person name="Li G."/>
            <person name="Viehrig K."/>
            <person name="Ye F."/>
            <person name="Su P."/>
            <person name="Kiefer A.F."/>
            <person name="Nichols A."/>
            <person name="Cepeda A.J."/>
            <person name="Yan W."/>
            <person name="Fan B."/>
            <person name="Jiang Y."/>
            <person name="Adhikari A."/>
            <person name="Zheng C.-J."/>
            <person name="Schuster L."/>
            <person name="Cowan T.M."/>
            <person name="Smanski M.J."/>
            <person name="Chevrette M.G."/>
            <person name="De Carvalho L.P.S."/>
            <person name="Shen B."/>
        </authorList>
    </citation>
    <scope>NUCLEOTIDE SEQUENCE [LARGE SCALE GENOMIC DNA]</scope>
    <source>
        <strain evidence="2 3">NPDC049639</strain>
    </source>
</reference>